<name>A0ABQ1EUN2_9BACL</name>
<reference evidence="3" key="1">
    <citation type="journal article" date="2019" name="Int. J. Syst. Evol. Microbiol.">
        <title>The Global Catalogue of Microorganisms (GCM) 10K type strain sequencing project: providing services to taxonomists for standard genome sequencing and annotation.</title>
        <authorList>
            <consortium name="The Broad Institute Genomics Platform"/>
            <consortium name="The Broad Institute Genome Sequencing Center for Infectious Disease"/>
            <person name="Wu L."/>
            <person name="Ma J."/>
        </authorList>
    </citation>
    <scope>NUCLEOTIDE SEQUENCE [LARGE SCALE GENOMIC DNA]</scope>
    <source>
        <strain evidence="3">CGMCC 1.15043</strain>
    </source>
</reference>
<keyword evidence="1" id="KW-0472">Membrane</keyword>
<gene>
    <name evidence="2" type="ORF">GCM10008018_37770</name>
</gene>
<organism evidence="2 3">
    <name type="scientific">Paenibacillus marchantiophytorum</name>
    <dbReference type="NCBI Taxonomy" id="1619310"/>
    <lineage>
        <taxon>Bacteria</taxon>
        <taxon>Bacillati</taxon>
        <taxon>Bacillota</taxon>
        <taxon>Bacilli</taxon>
        <taxon>Bacillales</taxon>
        <taxon>Paenibacillaceae</taxon>
        <taxon>Paenibacillus</taxon>
    </lineage>
</organism>
<feature type="transmembrane region" description="Helical" evidence="1">
    <location>
        <begin position="12"/>
        <end position="38"/>
    </location>
</feature>
<keyword evidence="3" id="KW-1185">Reference proteome</keyword>
<evidence type="ECO:0000313" key="3">
    <source>
        <dbReference type="Proteomes" id="UP000615455"/>
    </source>
</evidence>
<keyword evidence="1" id="KW-0812">Transmembrane</keyword>
<evidence type="ECO:0000256" key="1">
    <source>
        <dbReference type="SAM" id="Phobius"/>
    </source>
</evidence>
<evidence type="ECO:0008006" key="4">
    <source>
        <dbReference type="Google" id="ProtNLM"/>
    </source>
</evidence>
<protein>
    <recommendedName>
        <fullName evidence="4">Pilus assembly protein</fullName>
    </recommendedName>
</protein>
<evidence type="ECO:0000313" key="2">
    <source>
        <dbReference type="EMBL" id="GFZ88099.1"/>
    </source>
</evidence>
<dbReference type="EMBL" id="BMHE01000019">
    <property type="protein sequence ID" value="GFZ88099.1"/>
    <property type="molecule type" value="Genomic_DNA"/>
</dbReference>
<comment type="caution">
    <text evidence="2">The sequence shown here is derived from an EMBL/GenBank/DDBJ whole genome shotgun (WGS) entry which is preliminary data.</text>
</comment>
<proteinExistence type="predicted"/>
<dbReference type="Proteomes" id="UP000615455">
    <property type="component" value="Unassembled WGS sequence"/>
</dbReference>
<keyword evidence="1" id="KW-1133">Transmembrane helix</keyword>
<accession>A0ABQ1EUN2</accession>
<sequence length="220" mass="24904">MRFFCKEQRGSIVLEASLVLPFFLAFVVGMVICIQIALLELALQTGVAEATKTFAGQLYPLRLLMLEAKTKYDQSSSGEMLNSAIERVKSARSQVMNTEDLAEEYAAYIPDSLMELVRWEKEKREFGESKAGAELSDLYENQILERMYAAFTPIVYAFCDRRTIRKDSFKVSSMTLPSMESGGDAFIGIEAQITYKLPLPFMSHTITLRKKAYERAWVGV</sequence>